<evidence type="ECO:0000313" key="1">
    <source>
        <dbReference type="EMBL" id="SMB84591.1"/>
    </source>
</evidence>
<accession>A0A1W1UUV0</accession>
<dbReference type="STRING" id="695939.SAMN00790413_05207"/>
<dbReference type="EMBL" id="FWWU01000007">
    <property type="protein sequence ID" value="SMB84591.1"/>
    <property type="molecule type" value="Genomic_DNA"/>
</dbReference>
<keyword evidence="2" id="KW-1185">Reference proteome</keyword>
<sequence>MSPFPEHILIVGPRALDVLHLCLLFEEVGFPGQLHTVPSVMDARAFLQRRGPYWKSPPVDLLVIDLSLPADAGEELIQTLAAQPLRPFIVALVPPGKQASAETLPVSMRCPLAPHHREVQAILTALEDEEKLRA</sequence>
<dbReference type="AlphaFoldDB" id="A0A1W1UUV0"/>
<proteinExistence type="predicted"/>
<dbReference type="RefSeq" id="WP_139806652.1">
    <property type="nucleotide sequence ID" value="NZ_FWWU01000007.1"/>
</dbReference>
<reference evidence="1 2" key="1">
    <citation type="submission" date="2017-04" db="EMBL/GenBank/DDBJ databases">
        <authorList>
            <person name="Afonso C.L."/>
            <person name="Miller P.J."/>
            <person name="Scott M.A."/>
            <person name="Spackman E."/>
            <person name="Goraichik I."/>
            <person name="Dimitrov K.M."/>
            <person name="Suarez D.L."/>
            <person name="Swayne D.E."/>
        </authorList>
    </citation>
    <scope>NUCLEOTIDE SEQUENCE [LARGE SCALE GENOMIC DNA]</scope>
    <source>
        <strain evidence="1 2">KR-140</strain>
    </source>
</reference>
<evidence type="ECO:0000313" key="2">
    <source>
        <dbReference type="Proteomes" id="UP000192582"/>
    </source>
</evidence>
<name>A0A1W1UUV0_9DEIO</name>
<evidence type="ECO:0008006" key="3">
    <source>
        <dbReference type="Google" id="ProtNLM"/>
    </source>
</evidence>
<dbReference type="Proteomes" id="UP000192582">
    <property type="component" value="Unassembled WGS sequence"/>
</dbReference>
<protein>
    <recommendedName>
        <fullName evidence="3">Response regulatory domain-containing protein</fullName>
    </recommendedName>
</protein>
<dbReference type="InterPro" id="IPR011006">
    <property type="entry name" value="CheY-like_superfamily"/>
</dbReference>
<dbReference type="Gene3D" id="3.40.50.2300">
    <property type="match status" value="1"/>
</dbReference>
<dbReference type="SUPFAM" id="SSF52172">
    <property type="entry name" value="CheY-like"/>
    <property type="match status" value="1"/>
</dbReference>
<gene>
    <name evidence="1" type="ORF">SAMN00790413_05207</name>
</gene>
<organism evidence="1 2">
    <name type="scientific">Deinococcus hopiensis KR-140</name>
    <dbReference type="NCBI Taxonomy" id="695939"/>
    <lineage>
        <taxon>Bacteria</taxon>
        <taxon>Thermotogati</taxon>
        <taxon>Deinococcota</taxon>
        <taxon>Deinococci</taxon>
        <taxon>Deinococcales</taxon>
        <taxon>Deinococcaceae</taxon>
        <taxon>Deinococcus</taxon>
    </lineage>
</organism>